<evidence type="ECO:0000313" key="1">
    <source>
        <dbReference type="EMBL" id="MCI63530.1"/>
    </source>
</evidence>
<proteinExistence type="predicted"/>
<dbReference type="Proteomes" id="UP000265520">
    <property type="component" value="Unassembled WGS sequence"/>
</dbReference>
<accession>A0A392TTE6</accession>
<reference evidence="1 2" key="1">
    <citation type="journal article" date="2018" name="Front. Plant Sci.">
        <title>Red Clover (Trifolium pratense) and Zigzag Clover (T. medium) - A Picture of Genomic Similarities and Differences.</title>
        <authorList>
            <person name="Dluhosova J."/>
            <person name="Istvanek J."/>
            <person name="Nedelnik J."/>
            <person name="Repkova J."/>
        </authorList>
    </citation>
    <scope>NUCLEOTIDE SEQUENCE [LARGE SCALE GENOMIC DNA]</scope>
    <source>
        <strain evidence="2">cv. 10/8</strain>
        <tissue evidence="1">Leaf</tissue>
    </source>
</reference>
<comment type="caution">
    <text evidence="1">The sequence shown here is derived from an EMBL/GenBank/DDBJ whole genome shotgun (WGS) entry which is preliminary data.</text>
</comment>
<sequence>MKDASTLVACNAEVSKKNKPSFSANSFASSVGTSRWFSRSLLFPTRMMTIFLSAWLRSSSSQR</sequence>
<keyword evidence="2" id="KW-1185">Reference proteome</keyword>
<protein>
    <submittedName>
        <fullName evidence="1">Uncharacterized protein</fullName>
    </submittedName>
</protein>
<name>A0A392TTE6_9FABA</name>
<dbReference type="EMBL" id="LXQA010638751">
    <property type="protein sequence ID" value="MCI63530.1"/>
    <property type="molecule type" value="Genomic_DNA"/>
</dbReference>
<evidence type="ECO:0000313" key="2">
    <source>
        <dbReference type="Proteomes" id="UP000265520"/>
    </source>
</evidence>
<organism evidence="1 2">
    <name type="scientific">Trifolium medium</name>
    <dbReference type="NCBI Taxonomy" id="97028"/>
    <lineage>
        <taxon>Eukaryota</taxon>
        <taxon>Viridiplantae</taxon>
        <taxon>Streptophyta</taxon>
        <taxon>Embryophyta</taxon>
        <taxon>Tracheophyta</taxon>
        <taxon>Spermatophyta</taxon>
        <taxon>Magnoliopsida</taxon>
        <taxon>eudicotyledons</taxon>
        <taxon>Gunneridae</taxon>
        <taxon>Pentapetalae</taxon>
        <taxon>rosids</taxon>
        <taxon>fabids</taxon>
        <taxon>Fabales</taxon>
        <taxon>Fabaceae</taxon>
        <taxon>Papilionoideae</taxon>
        <taxon>50 kb inversion clade</taxon>
        <taxon>NPAAA clade</taxon>
        <taxon>Hologalegina</taxon>
        <taxon>IRL clade</taxon>
        <taxon>Trifolieae</taxon>
        <taxon>Trifolium</taxon>
    </lineage>
</organism>
<feature type="non-terminal residue" evidence="1">
    <location>
        <position position="63"/>
    </location>
</feature>
<dbReference type="AlphaFoldDB" id="A0A392TTE6"/>